<keyword evidence="3 5" id="KW-0863">Zinc-finger</keyword>
<organism evidence="8 9">
    <name type="scientific">Pieris macdunnoughi</name>
    <dbReference type="NCBI Taxonomy" id="345717"/>
    <lineage>
        <taxon>Eukaryota</taxon>
        <taxon>Metazoa</taxon>
        <taxon>Ecdysozoa</taxon>
        <taxon>Arthropoda</taxon>
        <taxon>Hexapoda</taxon>
        <taxon>Insecta</taxon>
        <taxon>Pterygota</taxon>
        <taxon>Neoptera</taxon>
        <taxon>Endopterygota</taxon>
        <taxon>Lepidoptera</taxon>
        <taxon>Glossata</taxon>
        <taxon>Ditrysia</taxon>
        <taxon>Papilionoidea</taxon>
        <taxon>Pieridae</taxon>
        <taxon>Pierinae</taxon>
        <taxon>Pieris</taxon>
    </lineage>
</organism>
<gene>
    <name evidence="8" type="ORF">PMACD_LOCUS4415</name>
</gene>
<evidence type="ECO:0000256" key="4">
    <source>
        <dbReference type="ARBA" id="ARBA00022833"/>
    </source>
</evidence>
<feature type="compositionally biased region" description="Basic and acidic residues" evidence="6">
    <location>
        <begin position="540"/>
        <end position="551"/>
    </location>
</feature>
<comment type="caution">
    <text evidence="8">The sequence shown here is derived from an EMBL/GenBank/DDBJ whole genome shotgun (WGS) entry which is preliminary data.</text>
</comment>
<evidence type="ECO:0000256" key="5">
    <source>
        <dbReference type="PROSITE-ProRule" id="PRU00042"/>
    </source>
</evidence>
<dbReference type="PANTHER" id="PTHR24379:SF123">
    <property type="entry name" value="ZINC FINGER AND BTB DOMAIN CONTAINING 17"/>
    <property type="match status" value="1"/>
</dbReference>
<evidence type="ECO:0000259" key="7">
    <source>
        <dbReference type="PROSITE" id="PS50157"/>
    </source>
</evidence>
<name>A0A821Q620_9NEOP</name>
<dbReference type="AlphaFoldDB" id="A0A821Q620"/>
<keyword evidence="1" id="KW-0479">Metal-binding</keyword>
<keyword evidence="9" id="KW-1185">Reference proteome</keyword>
<dbReference type="PROSITE" id="PS50157">
    <property type="entry name" value="ZINC_FINGER_C2H2_2"/>
    <property type="match status" value="5"/>
</dbReference>
<evidence type="ECO:0000313" key="8">
    <source>
        <dbReference type="EMBL" id="CAF4817671.1"/>
    </source>
</evidence>
<dbReference type="Proteomes" id="UP000663880">
    <property type="component" value="Unassembled WGS sequence"/>
</dbReference>
<evidence type="ECO:0000256" key="6">
    <source>
        <dbReference type="SAM" id="MobiDB-lite"/>
    </source>
</evidence>
<dbReference type="SMART" id="SM00355">
    <property type="entry name" value="ZnF_C2H2"/>
    <property type="match status" value="11"/>
</dbReference>
<dbReference type="SUPFAM" id="SSF57667">
    <property type="entry name" value="beta-beta-alpha zinc fingers"/>
    <property type="match status" value="3"/>
</dbReference>
<feature type="domain" description="C2H2-type" evidence="7">
    <location>
        <begin position="395"/>
        <end position="422"/>
    </location>
</feature>
<dbReference type="InterPro" id="IPR013087">
    <property type="entry name" value="Znf_C2H2_type"/>
</dbReference>
<feature type="domain" description="C2H2-type" evidence="7">
    <location>
        <begin position="366"/>
        <end position="394"/>
    </location>
</feature>
<dbReference type="FunFam" id="3.30.160.60:FF:000604">
    <property type="entry name" value="Histone H4 transcription factor-like Protein"/>
    <property type="match status" value="1"/>
</dbReference>
<feature type="domain" description="C2H2-type" evidence="7">
    <location>
        <begin position="423"/>
        <end position="450"/>
    </location>
</feature>
<dbReference type="PROSITE" id="PS00028">
    <property type="entry name" value="ZINC_FINGER_C2H2_1"/>
    <property type="match status" value="4"/>
</dbReference>
<feature type="region of interest" description="Disordered" evidence="6">
    <location>
        <begin position="511"/>
        <end position="553"/>
    </location>
</feature>
<dbReference type="OrthoDB" id="5876240at2759"/>
<dbReference type="InterPro" id="IPR036236">
    <property type="entry name" value="Znf_C2H2_sf"/>
</dbReference>
<feature type="compositionally biased region" description="Polar residues" evidence="6">
    <location>
        <begin position="527"/>
        <end position="539"/>
    </location>
</feature>
<protein>
    <recommendedName>
        <fullName evidence="7">C2H2-type domain-containing protein</fullName>
    </recommendedName>
</protein>
<sequence>METKPTTKEKVMSYQEKSVGSTPFFKCEACPYMALAVDDIKFHLFTVHPELAKKNGLAENIQINCPGCSSIFDAEETLRTHLRNHHKMGFKDVKKMVKSLIQIALKNVKLKKDVPLTGKIPQVIEIVPDALSTINEQLPRGVAFISVDELHKMSTPNFEKVDPKDVIQEASINIVYTEEVSTQFVNMPKASNAGPCNLLQMSNVPPDLISSIQPQNNNNMIASKDDILHPDTTKPYKYKPKDTDVNPKELGILCSVNKCHIRLKDPKIMAYHRKCHHNGQLRCPECLIVFATAEPLHSHLWKSHSIDLELPTCDICGYKTFKRYRLINIHMKCHKKIRAYPCTVCSKAFKNANQLYKHRIIHKKTMQCHICKTEFSNQQRLQLHISAVHDKIKPFKCSHCDYSCARKEELKLHIRSHTGDKPYACDQCNYRSGDHNAMRRHKLGHSNESLYKCKYCPYSTIQSTMFAFHMLSSHPDVDSGEVHCCPYCPFKTVNKDKYAVHLSTHTHGSEIENGVVQRDMKKDKNKSWTIPSEHTTATADENRNKPNENKDAVNSIPIEVYDCDSLPDHMPSDETASNFSDRDMVTDFSKEDNNSDCVISDSLNIIERHQFTSQNPIKLPYESTQTNLHYLGSSLSMDPSLRPSVNVDSLAPNHSSMSSGINNNIMANLPIRLPPVPISLRNNITLKPVGKISLPMPKVTGPIITPTQILPVPSSCHSPINVLNDNEGLPRKKAKISVKSNLILKGPDQVNMFHSQQKMAFKQLENNQRYGLGSPVTFNNLITTQFMQLPPEPVLSESPANILNYSQDNLLGDAATPSVGDELTNDPQIFSFNQQMNVNSLTMLPPVQKIQTNDPSYIKLEGTIKQNTQSPSLERMCTANLLNGQALSIEYKASPPLEDIHKNISEIKNEVKSDTFYNIPLNNSAPNPPIDQYLMDNLLSEQYSSHLDLTTAVMPDLPDQSDVIEIDDNSDDNKLLSRFDVNYALESLFLMHNDFHFLENDGNTSEIVTEVNRMVPVPEVPTTNQKEADETQNDLELLNCVQGKRDPMMNTSVRPSTNKINVKNIELMKN</sequence>
<dbReference type="GO" id="GO:0008270">
    <property type="term" value="F:zinc ion binding"/>
    <property type="evidence" value="ECO:0007669"/>
    <property type="project" value="UniProtKB-KW"/>
</dbReference>
<dbReference type="EMBL" id="CAJOBZ010000008">
    <property type="protein sequence ID" value="CAF4817671.1"/>
    <property type="molecule type" value="Genomic_DNA"/>
</dbReference>
<evidence type="ECO:0000256" key="2">
    <source>
        <dbReference type="ARBA" id="ARBA00022737"/>
    </source>
</evidence>
<reference evidence="8" key="1">
    <citation type="submission" date="2021-02" db="EMBL/GenBank/DDBJ databases">
        <authorList>
            <person name="Steward A R."/>
        </authorList>
    </citation>
    <scope>NUCLEOTIDE SEQUENCE</scope>
</reference>
<dbReference type="Pfam" id="PF00096">
    <property type="entry name" value="zf-C2H2"/>
    <property type="match status" value="2"/>
</dbReference>
<accession>A0A821Q620</accession>
<evidence type="ECO:0000313" key="9">
    <source>
        <dbReference type="Proteomes" id="UP000663880"/>
    </source>
</evidence>
<proteinExistence type="predicted"/>
<dbReference type="PANTHER" id="PTHR24379">
    <property type="entry name" value="KRAB AND ZINC FINGER DOMAIN-CONTAINING"/>
    <property type="match status" value="1"/>
</dbReference>
<evidence type="ECO:0000256" key="1">
    <source>
        <dbReference type="ARBA" id="ARBA00022723"/>
    </source>
</evidence>
<feature type="domain" description="C2H2-type" evidence="7">
    <location>
        <begin position="63"/>
        <end position="85"/>
    </location>
</feature>
<evidence type="ECO:0000256" key="3">
    <source>
        <dbReference type="ARBA" id="ARBA00022771"/>
    </source>
</evidence>
<dbReference type="Gene3D" id="3.30.160.60">
    <property type="entry name" value="Classic Zinc Finger"/>
    <property type="match status" value="5"/>
</dbReference>
<keyword evidence="4" id="KW-0862">Zinc</keyword>
<feature type="domain" description="C2H2-type" evidence="7">
    <location>
        <begin position="340"/>
        <end position="367"/>
    </location>
</feature>
<keyword evidence="2" id="KW-0677">Repeat</keyword>